<dbReference type="InterPro" id="IPR015947">
    <property type="entry name" value="PUA-like_sf"/>
</dbReference>
<evidence type="ECO:0000313" key="1">
    <source>
        <dbReference type="EMBL" id="OLQ75739.1"/>
    </source>
</evidence>
<reference evidence="1 2" key="1">
    <citation type="submission" date="2016-09" db="EMBL/GenBank/DDBJ databases">
        <title>Photobacterium proteolyticum sp. nov. a protease producing bacterium isolated from ocean sediments of Laizhou Bay.</title>
        <authorList>
            <person name="Li Y."/>
        </authorList>
    </citation>
    <scope>NUCLEOTIDE SEQUENCE [LARGE SCALE GENOMIC DNA]</scope>
    <source>
        <strain evidence="1 2">13-12</strain>
    </source>
</reference>
<evidence type="ECO:0000313" key="2">
    <source>
        <dbReference type="Proteomes" id="UP000186905"/>
    </source>
</evidence>
<name>A0A1Q9GMH0_9GAMM</name>
<dbReference type="SUPFAM" id="SSF88697">
    <property type="entry name" value="PUA domain-like"/>
    <property type="match status" value="1"/>
</dbReference>
<gene>
    <name evidence="1" type="ORF">BIT28_13525</name>
</gene>
<dbReference type="Proteomes" id="UP000186905">
    <property type="component" value="Unassembled WGS sequence"/>
</dbReference>
<dbReference type="AlphaFoldDB" id="A0A1Q9GMH0"/>
<accession>A0A1Q9GMH0</accession>
<evidence type="ECO:0008006" key="3">
    <source>
        <dbReference type="Google" id="ProtNLM"/>
    </source>
</evidence>
<dbReference type="Gene3D" id="1.10.4060.10">
    <property type="entry name" value="BPP1347 like domain"/>
    <property type="match status" value="1"/>
</dbReference>
<dbReference type="OrthoDB" id="8558970at2"/>
<organism evidence="1 2">
    <name type="scientific">Photobacterium proteolyticum</name>
    <dbReference type="NCBI Taxonomy" id="1903952"/>
    <lineage>
        <taxon>Bacteria</taxon>
        <taxon>Pseudomonadati</taxon>
        <taxon>Pseudomonadota</taxon>
        <taxon>Gammaproteobacteria</taxon>
        <taxon>Vibrionales</taxon>
        <taxon>Vibrionaceae</taxon>
        <taxon>Photobacterium</taxon>
    </lineage>
</organism>
<dbReference type="RefSeq" id="WP_075764293.1">
    <property type="nucleotide sequence ID" value="NZ_MJIL01000071.1"/>
</dbReference>
<protein>
    <recommendedName>
        <fullName evidence="3">Lon protease</fullName>
    </recommendedName>
</protein>
<sequence length="201" mass="23653">MPQELFVSRTLPVLATTEHLLPQQKHQIRGRGMLFSHTILEAIRSEGMWIVMQGSDGETANKTGDIVTFATIENVDWLSEDQVIVELELSLWGRVDTEQHHRSDRLLKARFFPLWHSDIKASESDRVVTQLQQWQAEYACHQPLNDIGYEFNADPCWLCWRWLELLPLPVQTKQRLLKQPEPTLCLRYLKKMIRQSDRYTR</sequence>
<comment type="caution">
    <text evidence="1">The sequence shown here is derived from an EMBL/GenBank/DDBJ whole genome shotgun (WGS) entry which is preliminary data.</text>
</comment>
<proteinExistence type="predicted"/>
<dbReference type="STRING" id="1903952.BIT28_13525"/>
<keyword evidence="2" id="KW-1185">Reference proteome</keyword>
<dbReference type="EMBL" id="MJIL01000071">
    <property type="protein sequence ID" value="OLQ75739.1"/>
    <property type="molecule type" value="Genomic_DNA"/>
</dbReference>